<accession>A0A813LYM9</accession>
<evidence type="ECO:0008006" key="4">
    <source>
        <dbReference type="Google" id="ProtNLM"/>
    </source>
</evidence>
<dbReference type="Proteomes" id="UP000626109">
    <property type="component" value="Unassembled WGS sequence"/>
</dbReference>
<organism evidence="2 3">
    <name type="scientific">Polarella glacialis</name>
    <name type="common">Dinoflagellate</name>
    <dbReference type="NCBI Taxonomy" id="89957"/>
    <lineage>
        <taxon>Eukaryota</taxon>
        <taxon>Sar</taxon>
        <taxon>Alveolata</taxon>
        <taxon>Dinophyceae</taxon>
        <taxon>Suessiales</taxon>
        <taxon>Suessiaceae</taxon>
        <taxon>Polarella</taxon>
    </lineage>
</organism>
<dbReference type="AlphaFoldDB" id="A0A813LYM9"/>
<dbReference type="InterPro" id="IPR013783">
    <property type="entry name" value="Ig-like_fold"/>
</dbReference>
<proteinExistence type="predicted"/>
<reference evidence="2" key="1">
    <citation type="submission" date="2021-02" db="EMBL/GenBank/DDBJ databases">
        <authorList>
            <person name="Dougan E. K."/>
            <person name="Rhodes N."/>
            <person name="Thang M."/>
            <person name="Chan C."/>
        </authorList>
    </citation>
    <scope>NUCLEOTIDE SEQUENCE</scope>
</reference>
<name>A0A813LYM9_POLGL</name>
<dbReference type="EMBL" id="CAJNNW010036615">
    <property type="protein sequence ID" value="CAE8736074.1"/>
    <property type="molecule type" value="Genomic_DNA"/>
</dbReference>
<gene>
    <name evidence="2" type="ORF">PGLA2088_LOCUS48160</name>
</gene>
<sequence length="711" mass="76847">MILAAQNTVFRGPAQMKLWLKGAPYIRPSDSGASTVIVKVPSSELGLLLSAPSVDYSVTFPPGITLSAYFPDPADDAAANRGLLVAASPSVEVSPAMMLARPKVTSVMPRMVPWPDRSNRANERTEDPSFQVIGLGFVNTKRLRCRLVDSYGGITDSPFAVYISQTEVRCSLPPYKLPGSVDVKMQVSNDGAEWSEETFLVYIVSALELRRVTLSPSFGPTGGNTAVQVTVASSLPKVSTIGCLYGLGFESHSQAIFLGENDILCLGDQPVSSLGLRKAGGQPSGGSSDNQAIGFRLTLAPKFGNPGDPRLVTSEPTGFVYSRTPSFNTLVPNFGAIALPVTVTGQDFPFGLAEGSGVRCRWGLTREVTNGHLISGSALNCTSPTVLPRVQLMSVLGVADTLTGVSFDGGRNFHQVAATGLPFTILHRGTGPLAARLYPTYARSGRGGSITLYGGDFQPLKRLAPAFGYCTFSWNLIMRMNLTNDTGSRTSPAVFISQREVSCKVPLDLPPAIHAVQLFFEHGGSRFEARYGIPAGKPWLNLTVLPSFSMHQAQPSWAPVAALSQVSVTGSRFTPTFGQDVYWCSFGSAPQEPAIRVSLGEVVCQTVRHRAQTVALQISMEDPGRTLSQLSEKPFTFVDIPIVHWVRPVIVLAHQRGQTLRIGGLDLRKMILLLFCCWFCCFRCCCCCSCCLFISFCMLYPKYLHRWLGSV</sequence>
<evidence type="ECO:0000313" key="2">
    <source>
        <dbReference type="EMBL" id="CAE8736074.1"/>
    </source>
</evidence>
<evidence type="ECO:0000256" key="1">
    <source>
        <dbReference type="SAM" id="Phobius"/>
    </source>
</evidence>
<keyword evidence="1" id="KW-0472">Membrane</keyword>
<comment type="caution">
    <text evidence="2">The sequence shown here is derived from an EMBL/GenBank/DDBJ whole genome shotgun (WGS) entry which is preliminary data.</text>
</comment>
<evidence type="ECO:0000313" key="3">
    <source>
        <dbReference type="Proteomes" id="UP000626109"/>
    </source>
</evidence>
<feature type="transmembrane region" description="Helical" evidence="1">
    <location>
        <begin position="670"/>
        <end position="700"/>
    </location>
</feature>
<dbReference type="Gene3D" id="2.60.40.10">
    <property type="entry name" value="Immunoglobulins"/>
    <property type="match status" value="2"/>
</dbReference>
<keyword evidence="1" id="KW-1133">Transmembrane helix</keyword>
<protein>
    <recommendedName>
        <fullName evidence="4">IPT/TIG domain-containing protein</fullName>
    </recommendedName>
</protein>
<keyword evidence="1" id="KW-0812">Transmembrane</keyword>